<keyword evidence="7" id="KW-0732">Signal</keyword>
<sequence length="464" mass="53232">MQKFILILLLLLSWAQLGMAQRAGKSEKSPRKKIEFVEYDLPNGLHVILHQDRSLPIVATYMLYHVGSKNERPDRTGFAHFFEHLMFEGTENIKRGQIDKLVSGAGGSLNASTSFDRTDYYLILPSNQLKLALWIESERMLHAKIDSIGVETQRQVVKEERRLRYENRPYGTVFFNMAALAFEGTPYAWTPIGEAQYIDQASIEEFREFYKKYYVPNNATLAIAGDFDLEETKQLIEAYFGEIPRGKDIERPKIEFALQTAPKYKEVVKDNTPLPATIHVWRATHQRDKDAFALEILASVLANGKSARLYKRMVEDEQVAVNLSVFPFLQESAGMIAVLAIGNRGVEIETLDKIIDEEIKKIVEKGITAEELEKAKNQKETEWANAFGSMFSRAVNLANYYRFYGNTNLINTELEEYLKVTRQDVQRVAKKYLTEKNRSLIHYPTPDKRKSVEPKPNAIMSRLA</sequence>
<evidence type="ECO:0000313" key="11">
    <source>
        <dbReference type="Proteomes" id="UP000266389"/>
    </source>
</evidence>
<dbReference type="InterPro" id="IPR050626">
    <property type="entry name" value="Peptidase_M16"/>
</dbReference>
<organism evidence="10 11">
    <name type="scientific">Candidatus Thermochlorobacter aerophilus</name>
    <dbReference type="NCBI Taxonomy" id="1868324"/>
    <lineage>
        <taxon>Bacteria</taxon>
        <taxon>Pseudomonadati</taxon>
        <taxon>Chlorobiota</taxon>
        <taxon>Chlorobiia</taxon>
        <taxon>Chlorobiales</taxon>
        <taxon>Candidatus Thermochlorobacteriaceae</taxon>
        <taxon>Candidatus Thermochlorobacter</taxon>
    </lineage>
</organism>
<dbReference type="InterPro" id="IPR007863">
    <property type="entry name" value="Peptidase_M16_C"/>
</dbReference>
<dbReference type="GO" id="GO:0006508">
    <property type="term" value="P:proteolysis"/>
    <property type="evidence" value="ECO:0007669"/>
    <property type="project" value="UniProtKB-KW"/>
</dbReference>
<evidence type="ECO:0000256" key="7">
    <source>
        <dbReference type="SAM" id="SignalP"/>
    </source>
</evidence>
<keyword evidence="2" id="KW-0645">Protease</keyword>
<feature type="signal peptide" evidence="7">
    <location>
        <begin position="1"/>
        <end position="20"/>
    </location>
</feature>
<dbReference type="InterPro" id="IPR011249">
    <property type="entry name" value="Metalloenz_LuxS/M16"/>
</dbReference>
<evidence type="ECO:0000256" key="3">
    <source>
        <dbReference type="ARBA" id="ARBA00022801"/>
    </source>
</evidence>
<comment type="similarity">
    <text evidence="1">Belongs to the peptidase M16 family.</text>
</comment>
<evidence type="ECO:0000256" key="6">
    <source>
        <dbReference type="SAM" id="MobiDB-lite"/>
    </source>
</evidence>
<dbReference type="PANTHER" id="PTHR43690:SF35">
    <property type="entry name" value="NON-CATALYTIC MEMBER OF PEPTIDASE SUBFAMILY M16B-RELATED"/>
    <property type="match status" value="1"/>
</dbReference>
<evidence type="ECO:0000259" key="9">
    <source>
        <dbReference type="Pfam" id="PF05193"/>
    </source>
</evidence>
<dbReference type="Proteomes" id="UP000266389">
    <property type="component" value="Unassembled WGS sequence"/>
</dbReference>
<dbReference type="Pfam" id="PF00675">
    <property type="entry name" value="Peptidase_M16"/>
    <property type="match status" value="1"/>
</dbReference>
<dbReference type="GO" id="GO:0046872">
    <property type="term" value="F:metal ion binding"/>
    <property type="evidence" value="ECO:0007669"/>
    <property type="project" value="InterPro"/>
</dbReference>
<feature type="region of interest" description="Disordered" evidence="6">
    <location>
        <begin position="443"/>
        <end position="464"/>
    </location>
</feature>
<feature type="domain" description="Peptidase M16 N-terminal" evidence="8">
    <location>
        <begin position="47"/>
        <end position="185"/>
    </location>
</feature>
<dbReference type="GO" id="GO:0008237">
    <property type="term" value="F:metallopeptidase activity"/>
    <property type="evidence" value="ECO:0007669"/>
    <property type="project" value="UniProtKB-KW"/>
</dbReference>
<dbReference type="Pfam" id="PF05193">
    <property type="entry name" value="Peptidase_M16_C"/>
    <property type="match status" value="1"/>
</dbReference>
<keyword evidence="5" id="KW-0482">Metalloprotease</keyword>
<proteinExistence type="inferred from homology"/>
<dbReference type="Gene3D" id="3.30.830.10">
    <property type="entry name" value="Metalloenzyme, LuxS/M16 peptidase-like"/>
    <property type="match status" value="2"/>
</dbReference>
<evidence type="ECO:0000256" key="5">
    <source>
        <dbReference type="ARBA" id="ARBA00023049"/>
    </source>
</evidence>
<accession>A0A395LZW9</accession>
<feature type="domain" description="Peptidase M16 C-terminal" evidence="9">
    <location>
        <begin position="202"/>
        <end position="378"/>
    </location>
</feature>
<dbReference type="AlphaFoldDB" id="A0A395LZW9"/>
<keyword evidence="4" id="KW-0862">Zinc</keyword>
<keyword evidence="3" id="KW-0378">Hydrolase</keyword>
<evidence type="ECO:0000259" key="8">
    <source>
        <dbReference type="Pfam" id="PF00675"/>
    </source>
</evidence>
<dbReference type="InterPro" id="IPR011765">
    <property type="entry name" value="Pept_M16_N"/>
</dbReference>
<feature type="chain" id="PRO_5017305833" evidence="7">
    <location>
        <begin position="21"/>
        <end position="464"/>
    </location>
</feature>
<reference evidence="10 11" key="1">
    <citation type="journal article" date="2011" name="ISME J.">
        <title>Community ecology of hot spring cyanobacterial mats: predominant populations and their functional potential.</title>
        <authorList>
            <person name="Klatt C.G."/>
            <person name="Wood J.M."/>
            <person name="Rusch D.B."/>
            <person name="Bateson M.M."/>
            <person name="Hamamura N."/>
            <person name="Heidelberg J.F."/>
            <person name="Grossman A.R."/>
            <person name="Bhaya D."/>
            <person name="Cohan F.M."/>
            <person name="Kuhl M."/>
            <person name="Bryant D.A."/>
            <person name="Ward D.M."/>
        </authorList>
    </citation>
    <scope>NUCLEOTIDE SEQUENCE [LARGE SCALE GENOMIC DNA]</scope>
    <source>
        <strain evidence="10">OS</strain>
    </source>
</reference>
<evidence type="ECO:0000256" key="4">
    <source>
        <dbReference type="ARBA" id="ARBA00022833"/>
    </source>
</evidence>
<comment type="caution">
    <text evidence="10">The sequence shown here is derived from an EMBL/GenBank/DDBJ whole genome shotgun (WGS) entry which is preliminary data.</text>
</comment>
<evidence type="ECO:0000256" key="1">
    <source>
        <dbReference type="ARBA" id="ARBA00007261"/>
    </source>
</evidence>
<name>A0A395LZW9_9BACT</name>
<evidence type="ECO:0000313" key="10">
    <source>
        <dbReference type="EMBL" id="RFM24083.1"/>
    </source>
</evidence>
<gene>
    <name evidence="10" type="ORF">D0433_08270</name>
</gene>
<dbReference type="EMBL" id="PHFL01000049">
    <property type="protein sequence ID" value="RFM24083.1"/>
    <property type="molecule type" value="Genomic_DNA"/>
</dbReference>
<feature type="non-terminal residue" evidence="10">
    <location>
        <position position="464"/>
    </location>
</feature>
<evidence type="ECO:0000256" key="2">
    <source>
        <dbReference type="ARBA" id="ARBA00022670"/>
    </source>
</evidence>
<dbReference type="PANTHER" id="PTHR43690">
    <property type="entry name" value="NARDILYSIN"/>
    <property type="match status" value="1"/>
</dbReference>
<dbReference type="SUPFAM" id="SSF63411">
    <property type="entry name" value="LuxS/MPP-like metallohydrolase"/>
    <property type="match status" value="2"/>
</dbReference>
<protein>
    <submittedName>
        <fullName evidence="10">Insulinase family protein</fullName>
    </submittedName>
</protein>